<dbReference type="Proteomes" id="UP001148786">
    <property type="component" value="Unassembled WGS sequence"/>
</dbReference>
<feature type="compositionally biased region" description="Basic and acidic residues" evidence="1">
    <location>
        <begin position="33"/>
        <end position="45"/>
    </location>
</feature>
<dbReference type="OrthoDB" id="3239511at2759"/>
<dbReference type="InterPro" id="IPR046521">
    <property type="entry name" value="DUF6698"/>
</dbReference>
<dbReference type="Pfam" id="PF20414">
    <property type="entry name" value="DUF6698"/>
    <property type="match status" value="1"/>
</dbReference>
<proteinExistence type="predicted"/>
<feature type="region of interest" description="Disordered" evidence="1">
    <location>
        <begin position="106"/>
        <end position="131"/>
    </location>
</feature>
<dbReference type="InterPro" id="IPR041078">
    <property type="entry name" value="Plavaka"/>
</dbReference>
<feature type="region of interest" description="Disordered" evidence="1">
    <location>
        <begin position="1371"/>
        <end position="1446"/>
    </location>
</feature>
<evidence type="ECO:0000313" key="2">
    <source>
        <dbReference type="EMBL" id="KAJ3508605.1"/>
    </source>
</evidence>
<keyword evidence="3" id="KW-1185">Reference proteome</keyword>
<feature type="compositionally biased region" description="Low complexity" evidence="1">
    <location>
        <begin position="947"/>
        <end position="965"/>
    </location>
</feature>
<accession>A0A9W8JY23</accession>
<dbReference type="EMBL" id="JANKHO010000546">
    <property type="protein sequence ID" value="KAJ3508605.1"/>
    <property type="molecule type" value="Genomic_DNA"/>
</dbReference>
<gene>
    <name evidence="2" type="ORF">NLJ89_g5666</name>
</gene>
<protein>
    <submittedName>
        <fullName evidence="2">Uncharacterized protein</fullName>
    </submittedName>
</protein>
<feature type="compositionally biased region" description="Acidic residues" evidence="1">
    <location>
        <begin position="1403"/>
        <end position="1416"/>
    </location>
</feature>
<evidence type="ECO:0000256" key="1">
    <source>
        <dbReference type="SAM" id="MobiDB-lite"/>
    </source>
</evidence>
<feature type="region of interest" description="Disordered" evidence="1">
    <location>
        <begin position="24"/>
        <end position="53"/>
    </location>
</feature>
<reference evidence="2" key="1">
    <citation type="submission" date="2022-07" db="EMBL/GenBank/DDBJ databases">
        <title>Genome Sequence of Agrocybe chaxingu.</title>
        <authorList>
            <person name="Buettner E."/>
        </authorList>
    </citation>
    <scope>NUCLEOTIDE SEQUENCE</scope>
    <source>
        <strain evidence="2">MP-N11</strain>
    </source>
</reference>
<feature type="region of interest" description="Disordered" evidence="1">
    <location>
        <begin position="1012"/>
        <end position="1045"/>
    </location>
</feature>
<name>A0A9W8JY23_9AGAR</name>
<feature type="region of interest" description="Disordered" evidence="1">
    <location>
        <begin position="1472"/>
        <end position="1534"/>
    </location>
</feature>
<organism evidence="2 3">
    <name type="scientific">Agrocybe chaxingu</name>
    <dbReference type="NCBI Taxonomy" id="84603"/>
    <lineage>
        <taxon>Eukaryota</taxon>
        <taxon>Fungi</taxon>
        <taxon>Dikarya</taxon>
        <taxon>Basidiomycota</taxon>
        <taxon>Agaricomycotina</taxon>
        <taxon>Agaricomycetes</taxon>
        <taxon>Agaricomycetidae</taxon>
        <taxon>Agaricales</taxon>
        <taxon>Agaricineae</taxon>
        <taxon>Strophariaceae</taxon>
        <taxon>Agrocybe</taxon>
    </lineage>
</organism>
<dbReference type="Pfam" id="PF18759">
    <property type="entry name" value="Plavaka"/>
    <property type="match status" value="1"/>
</dbReference>
<evidence type="ECO:0000313" key="3">
    <source>
        <dbReference type="Proteomes" id="UP001148786"/>
    </source>
</evidence>
<feature type="region of interest" description="Disordered" evidence="1">
    <location>
        <begin position="923"/>
        <end position="965"/>
    </location>
</feature>
<feature type="compositionally biased region" description="Basic residues" evidence="1">
    <location>
        <begin position="1516"/>
        <end position="1534"/>
    </location>
</feature>
<comment type="caution">
    <text evidence="2">The sequence shown here is derived from an EMBL/GenBank/DDBJ whole genome shotgun (WGS) entry which is preliminary data.</text>
</comment>
<feature type="compositionally biased region" description="Polar residues" evidence="1">
    <location>
        <begin position="1023"/>
        <end position="1045"/>
    </location>
</feature>
<feature type="compositionally biased region" description="Polar residues" evidence="1">
    <location>
        <begin position="120"/>
        <end position="131"/>
    </location>
</feature>
<sequence length="1534" mass="170655">MPPRQRTSEQIECPICQKVVTPQGLGAHQRGQPCRDERARQDRLRGIAPPADSSEAVHALEVLAQEEREAGSTALTLAGGRNLGIAHPPDSVSAFQHNWQYLDNPFDDGFDDNVGPSDAAPSTNASPNSQSFKKDDIKIIYHPSTGKAPDVFSFIDYCRMESTAESRDSDPLVDKEPWRPFATRLDFEFAEVFLDSHMNQQQIERAISLVRQSKADRSAFTLIGATDLRKIWDVARKTHTTGFAKHTFKVEYKDEELEYDVWVCPLWHWCRELLLDRNLIGEFRWDAERLFKFDGERFERFIDEPWTADDKTRLSSFGTEKGYPVLARCANLPVELRNGSGVGGGRLVGWLPIPEDVAGEKGKRRFVNLKREIWHEAVAEIVSSIEGYTKLGAAVQCADGVTRQLFPHILVLSADFEEQTMMALTRGSNGSFPCPICLVPKASIPDLSITYRERTTEEMQSLWNDAQVLNQTQREELLSQYSLRDVQNIFWSLHGVDVYRALSWDRLHAYHGGLFSDHLLVELKSIVKKLPGRAAEIAIDNALQAIPPWSGLNHFTLLSSSGEYADGTKHEDLSKVIIFASLKALSADVSPDGFALLQLMRSYLELDMCTALTVQTERTIAEGQRELKQFEESLKVFNTLQKYQAIQTTGKVWTFPKAHTHQHRHTNFKNVAPQVLRISEMDLVATMIRTKIDILDELLQEEELSARERDSDMGSNDAITPSASAGEAAGARRLFHGSFCPALSFTDIESKSNDDVVFQHFRRKVNKYLVDHNIIRRGTGISQETLVTPYRFIKVIFSSVVDWHWNAHILRAYSSFFDKPRYDFALVKLSDDMKKCLLVQVIYPFKFTYNSTTHHLALVIPFDVPKMPENRARDNSLRLTRVHPRRRSDAVVIDTNSIIRGVLLVEDPGSVAGERLLIDVTDEDLWPPPRHSNPEPATDIQPPPTDPSSSDRPNSESASTATAAEFRAPPNVNIYNVEELYRAYLEKDELVGKLQKEVARLNACLLDAQLHQGRGRGRGRQPPTLSNTSMSATSTVHPEAPSSTGSTAVVDIEKAVFKDGAYFGCFWSPFISPAVFAMPPPPFGPEDLERYESEANIALGTTSEIYATVDKKFYPLMKLTTQTAGQNYFKIFKNGLDTNRSNSIRNICRDRPAAIFDLPSDLFESDGSESPRNNDPRIRKLLGYTSGPDGIVSYERFPPILYRDKNDTSKVWDRFLSPYLFKIARIVIFGKGAATRPEAAVGRSISAFIRPGTTPTTTVGFIAWISTLARYGLSPDSAFRANGIGSVTLIPYLEDLEYYKRWLVEAKHKPSSADWFASLISRWNLEVFSHHIRATGGNNQGAEVVELEENAPPTDGDTITRDLDLFAALSLGDSAPAPPPGSRSSPAPVRHTTDAPALIHNNDDDDYDEEDSDFYADDLSSRAPQLPSPTPPGLATQPPPQIQSAAPPAIASQNLPSLPVVSPPTVNMAPAHMNNAPLTVDTPVPAPVRRSGRSTPAPAGASQPDLANTEASGTRGGKRGGRGRGRGGRGRKQT</sequence>
<feature type="compositionally biased region" description="Pro residues" evidence="1">
    <location>
        <begin position="1426"/>
        <end position="1441"/>
    </location>
</feature>